<evidence type="ECO:0000313" key="2">
    <source>
        <dbReference type="EMBL" id="TCP88664.1"/>
    </source>
</evidence>
<dbReference type="CDD" id="cd00118">
    <property type="entry name" value="LysM"/>
    <property type="match status" value="1"/>
</dbReference>
<dbReference type="EMBL" id="SLYB01000050">
    <property type="protein sequence ID" value="TCP88664.1"/>
    <property type="molecule type" value="Genomic_DNA"/>
</dbReference>
<evidence type="ECO:0000313" key="3">
    <source>
        <dbReference type="Proteomes" id="UP000295763"/>
    </source>
</evidence>
<dbReference type="PROSITE" id="PS51782">
    <property type="entry name" value="LYSM"/>
    <property type="match status" value="1"/>
</dbReference>
<sequence length="484" mass="55672">MARFSVKVINLDNKAVGSGYTVSIIKQNVSVFEAQTDENSEVFFDENLVKGRRVQFGFWGKEYPKESVPVTKEILWDIERASGTLRVPKLCEIELKETENKNGEKAEYIQAKYVVKPGDTWEAIAKNLNITSDEIILLQSHNQLPLDNKQLPPIGVELLYFKGLDRIPEKNSNDKIYTRSCRTERPEVIISDQNECSCGKRFYKKIICVSYKGINFGPKYSGNMKLENYNRWDFLLSNKKITEDEKKILIAMSPNEGNLDSVQSYDSEILTAGAMQKTISSDGTGELPMQLYKFKQNYPELFRQYFSHCGWDVKQIKDAKGKTVSIAYYNGNTGTSLKNEIRKNCNKKNQGKIIENKATAIIIEGIMLPEYQDLQIEDFIERLHLALKIKPLGYQYSIASYARSNLLKATVLDHHVNRPGYVSKDFGKALDYFYSVNPKASKNPADWGNSHNRYEKYIVDYYGIHRRGTDMKQRYSNLKTRIMK</sequence>
<name>A0A4R2SL83_9PAST</name>
<reference evidence="2 3" key="1">
    <citation type="submission" date="2019-03" db="EMBL/GenBank/DDBJ databases">
        <title>Genomic Encyclopedia of Type Strains, Phase IV (KMG-IV): sequencing the most valuable type-strain genomes for metagenomic binning, comparative biology and taxonomic classification.</title>
        <authorList>
            <person name="Goeker M."/>
        </authorList>
    </citation>
    <scope>NUCLEOTIDE SEQUENCE [LARGE SCALE GENOMIC DNA]</scope>
    <source>
        <strain evidence="2 3">DSM 28404</strain>
    </source>
</reference>
<gene>
    <name evidence="2" type="ORF">EDC44_1504</name>
</gene>
<dbReference type="Proteomes" id="UP000295763">
    <property type="component" value="Unassembled WGS sequence"/>
</dbReference>
<dbReference type="InterPro" id="IPR018392">
    <property type="entry name" value="LysM"/>
</dbReference>
<protein>
    <submittedName>
        <fullName evidence="2">LysM domain-containing protein</fullName>
    </submittedName>
</protein>
<keyword evidence="3" id="KW-1185">Reference proteome</keyword>
<proteinExistence type="predicted"/>
<comment type="caution">
    <text evidence="2">The sequence shown here is derived from an EMBL/GenBank/DDBJ whole genome shotgun (WGS) entry which is preliminary data.</text>
</comment>
<dbReference type="AlphaFoldDB" id="A0A4R2SL83"/>
<evidence type="ECO:0000259" key="1">
    <source>
        <dbReference type="PROSITE" id="PS51782"/>
    </source>
</evidence>
<accession>A0A4R2SL83</accession>
<dbReference type="OrthoDB" id="1242806at2"/>
<dbReference type="RefSeq" id="WP_131979739.1">
    <property type="nucleotide sequence ID" value="NZ_SLYB01000050.1"/>
</dbReference>
<dbReference type="InterPro" id="IPR036779">
    <property type="entry name" value="LysM_dom_sf"/>
</dbReference>
<dbReference type="Gene3D" id="3.10.350.10">
    <property type="entry name" value="LysM domain"/>
    <property type="match status" value="1"/>
</dbReference>
<feature type="domain" description="LysM" evidence="1">
    <location>
        <begin position="111"/>
        <end position="160"/>
    </location>
</feature>
<organism evidence="2 3">
    <name type="scientific">Cricetibacter osteomyelitidis</name>
    <dbReference type="NCBI Taxonomy" id="1521931"/>
    <lineage>
        <taxon>Bacteria</taxon>
        <taxon>Pseudomonadati</taxon>
        <taxon>Pseudomonadota</taxon>
        <taxon>Gammaproteobacteria</taxon>
        <taxon>Pasteurellales</taxon>
        <taxon>Pasteurellaceae</taxon>
        <taxon>Cricetibacter</taxon>
    </lineage>
</organism>
<dbReference type="Pfam" id="PF01476">
    <property type="entry name" value="LysM"/>
    <property type="match status" value="1"/>
</dbReference>